<organism evidence="2 3">
    <name type="scientific">Scleroderma citrinum Foug A</name>
    <dbReference type="NCBI Taxonomy" id="1036808"/>
    <lineage>
        <taxon>Eukaryota</taxon>
        <taxon>Fungi</taxon>
        <taxon>Dikarya</taxon>
        <taxon>Basidiomycota</taxon>
        <taxon>Agaricomycotina</taxon>
        <taxon>Agaricomycetes</taxon>
        <taxon>Agaricomycetidae</taxon>
        <taxon>Boletales</taxon>
        <taxon>Sclerodermatineae</taxon>
        <taxon>Sclerodermataceae</taxon>
        <taxon>Scleroderma</taxon>
    </lineage>
</organism>
<dbReference type="Proteomes" id="UP000053989">
    <property type="component" value="Unassembled WGS sequence"/>
</dbReference>
<feature type="compositionally biased region" description="Acidic residues" evidence="1">
    <location>
        <begin position="102"/>
        <end position="122"/>
    </location>
</feature>
<name>A0A0C3D1D4_9AGAM</name>
<reference evidence="2 3" key="1">
    <citation type="submission" date="2014-04" db="EMBL/GenBank/DDBJ databases">
        <authorList>
            <consortium name="DOE Joint Genome Institute"/>
            <person name="Kuo A."/>
            <person name="Kohler A."/>
            <person name="Nagy L.G."/>
            <person name="Floudas D."/>
            <person name="Copeland A."/>
            <person name="Barry K.W."/>
            <person name="Cichocki N."/>
            <person name="Veneault-Fourrey C."/>
            <person name="LaButti K."/>
            <person name="Lindquist E.A."/>
            <person name="Lipzen A."/>
            <person name="Lundell T."/>
            <person name="Morin E."/>
            <person name="Murat C."/>
            <person name="Sun H."/>
            <person name="Tunlid A."/>
            <person name="Henrissat B."/>
            <person name="Grigoriev I.V."/>
            <person name="Hibbett D.S."/>
            <person name="Martin F."/>
            <person name="Nordberg H.P."/>
            <person name="Cantor M.N."/>
            <person name="Hua S.X."/>
        </authorList>
    </citation>
    <scope>NUCLEOTIDE SEQUENCE [LARGE SCALE GENOMIC DNA]</scope>
    <source>
        <strain evidence="2 3">Foug A</strain>
    </source>
</reference>
<reference evidence="3" key="2">
    <citation type="submission" date="2015-01" db="EMBL/GenBank/DDBJ databases">
        <title>Evolutionary Origins and Diversification of the Mycorrhizal Mutualists.</title>
        <authorList>
            <consortium name="DOE Joint Genome Institute"/>
            <consortium name="Mycorrhizal Genomics Consortium"/>
            <person name="Kohler A."/>
            <person name="Kuo A."/>
            <person name="Nagy L.G."/>
            <person name="Floudas D."/>
            <person name="Copeland A."/>
            <person name="Barry K.W."/>
            <person name="Cichocki N."/>
            <person name="Veneault-Fourrey C."/>
            <person name="LaButti K."/>
            <person name="Lindquist E.A."/>
            <person name="Lipzen A."/>
            <person name="Lundell T."/>
            <person name="Morin E."/>
            <person name="Murat C."/>
            <person name="Riley R."/>
            <person name="Ohm R."/>
            <person name="Sun H."/>
            <person name="Tunlid A."/>
            <person name="Henrissat B."/>
            <person name="Grigoriev I.V."/>
            <person name="Hibbett D.S."/>
            <person name="Martin F."/>
        </authorList>
    </citation>
    <scope>NUCLEOTIDE SEQUENCE [LARGE SCALE GENOMIC DNA]</scope>
    <source>
        <strain evidence="3">Foug A</strain>
    </source>
</reference>
<keyword evidence="3" id="KW-1185">Reference proteome</keyword>
<dbReference type="OrthoDB" id="2690466at2759"/>
<dbReference type="AlphaFoldDB" id="A0A0C3D1D4"/>
<evidence type="ECO:0000313" key="3">
    <source>
        <dbReference type="Proteomes" id="UP000053989"/>
    </source>
</evidence>
<dbReference type="EMBL" id="KN822586">
    <property type="protein sequence ID" value="KIM50219.1"/>
    <property type="molecule type" value="Genomic_DNA"/>
</dbReference>
<gene>
    <name evidence="2" type="ORF">SCLCIDRAFT_12372</name>
</gene>
<protein>
    <submittedName>
        <fullName evidence="2">Uncharacterized protein</fullName>
    </submittedName>
</protein>
<dbReference type="InParanoid" id="A0A0C3D1D4"/>
<accession>A0A0C3D1D4</accession>
<evidence type="ECO:0000256" key="1">
    <source>
        <dbReference type="SAM" id="MobiDB-lite"/>
    </source>
</evidence>
<evidence type="ECO:0000313" key="2">
    <source>
        <dbReference type="EMBL" id="KIM50219.1"/>
    </source>
</evidence>
<dbReference type="HOGENOM" id="CLU_1563799_0_0_1"/>
<sequence>MYFWTVDITQTCHDNASGGCLTQYYLDTKRRDIPYLKEMNEVVYCQCGKRQNRLDAYQGELQLWKDERDQAKMERWRPCWGKPKCGKLEPPVPKPVTIGGVAEEEGVEKEDDNDDDQSDDDGCTDHSIVTISGVSSGSVTQITLNNFWSSQLHNHSNNPKDSTLSCFIVLY</sequence>
<proteinExistence type="predicted"/>
<feature type="region of interest" description="Disordered" evidence="1">
    <location>
        <begin position="88"/>
        <end position="127"/>
    </location>
</feature>